<dbReference type="GO" id="GO:0016705">
    <property type="term" value="F:oxidoreductase activity, acting on paired donors, with incorporation or reduction of molecular oxygen"/>
    <property type="evidence" value="ECO:0007669"/>
    <property type="project" value="InterPro"/>
</dbReference>
<evidence type="ECO:0000256" key="2">
    <source>
        <dbReference type="ARBA" id="ARBA00010617"/>
    </source>
</evidence>
<dbReference type="CDD" id="cd11059">
    <property type="entry name" value="CYP_fungal"/>
    <property type="match status" value="1"/>
</dbReference>
<comment type="cofactor">
    <cofactor evidence="1 6">
        <name>heme</name>
        <dbReference type="ChEBI" id="CHEBI:30413"/>
    </cofactor>
</comment>
<keyword evidence="4 6" id="KW-0479">Metal-binding</keyword>
<dbReference type="PRINTS" id="PR00385">
    <property type="entry name" value="P450"/>
</dbReference>
<dbReference type="GO" id="GO:0020037">
    <property type="term" value="F:heme binding"/>
    <property type="evidence" value="ECO:0007669"/>
    <property type="project" value="InterPro"/>
</dbReference>
<dbReference type="AlphaFoldDB" id="A0A9P5ALV6"/>
<proteinExistence type="inferred from homology"/>
<evidence type="ECO:0000256" key="1">
    <source>
        <dbReference type="ARBA" id="ARBA00001971"/>
    </source>
</evidence>
<feature type="binding site" description="axial binding residue" evidence="6">
    <location>
        <position position="372"/>
    </location>
    <ligand>
        <name>heme</name>
        <dbReference type="ChEBI" id="CHEBI:30413"/>
    </ligand>
    <ligandPart>
        <name>Fe</name>
        <dbReference type="ChEBI" id="CHEBI:18248"/>
    </ligandPart>
</feature>
<dbReference type="InterPro" id="IPR036396">
    <property type="entry name" value="Cyt_P450_sf"/>
</dbReference>
<dbReference type="PANTHER" id="PTHR24305">
    <property type="entry name" value="CYTOCHROME P450"/>
    <property type="match status" value="1"/>
</dbReference>
<dbReference type="SUPFAM" id="SSF48264">
    <property type="entry name" value="Cytochrome P450"/>
    <property type="match status" value="1"/>
</dbReference>
<dbReference type="InterPro" id="IPR001128">
    <property type="entry name" value="Cyt_P450"/>
</dbReference>
<accession>A0A9P5ALV6</accession>
<keyword evidence="3 6" id="KW-0349">Heme</keyword>
<dbReference type="PROSITE" id="PS00086">
    <property type="entry name" value="CYTOCHROME_P450"/>
    <property type="match status" value="1"/>
</dbReference>
<comment type="similarity">
    <text evidence="2 7">Belongs to the cytochrome P450 family.</text>
</comment>
<keyword evidence="9" id="KW-1185">Reference proteome</keyword>
<evidence type="ECO:0000313" key="8">
    <source>
        <dbReference type="EMBL" id="KAF4340868.1"/>
    </source>
</evidence>
<dbReference type="InterPro" id="IPR002401">
    <property type="entry name" value="Cyt_P450_E_grp-I"/>
</dbReference>
<dbReference type="Proteomes" id="UP000730481">
    <property type="component" value="Unassembled WGS sequence"/>
</dbReference>
<dbReference type="GO" id="GO:0005506">
    <property type="term" value="F:iron ion binding"/>
    <property type="evidence" value="ECO:0007669"/>
    <property type="project" value="InterPro"/>
</dbReference>
<reference evidence="8" key="1">
    <citation type="journal article" date="2017" name="Mycologia">
        <title>Fusarium algeriense, sp. nov., a novel toxigenic crown rot pathogen of durum wheat from Algeria is nested in the Fusarium burgessii species complex.</title>
        <authorList>
            <person name="Laraba I."/>
            <person name="Keddad A."/>
            <person name="Boureghda H."/>
            <person name="Abdallah N."/>
            <person name="Vaughan M.M."/>
            <person name="Proctor R.H."/>
            <person name="Busman M."/>
            <person name="O'Donnell K."/>
        </authorList>
    </citation>
    <scope>NUCLEOTIDE SEQUENCE</scope>
    <source>
        <strain evidence="8">NRRL 25174</strain>
    </source>
</reference>
<dbReference type="OrthoDB" id="1470350at2759"/>
<dbReference type="InterPro" id="IPR017972">
    <property type="entry name" value="Cyt_P450_CS"/>
</dbReference>
<dbReference type="Pfam" id="PF00067">
    <property type="entry name" value="p450"/>
    <property type="match status" value="1"/>
</dbReference>
<dbReference type="InterPro" id="IPR050121">
    <property type="entry name" value="Cytochrome_P450_monoxygenase"/>
</dbReference>
<keyword evidence="7" id="KW-0560">Oxidoreductase</keyword>
<sequence>MISNVYSKSYIQSSPASKSQMAEILFNRLLPALYWSPESTNKTKARDHNDVEVFSLFLATAMDLITAYLFGLSNATNFITEEPYRRDWLDMYLARANYPFWTQEVPGLTKFCKRWIPWLNLYPEWVDQSNKELSNWNWGLCEKVKKITEKNILNDNQRAKESDEPVVYNSLLTGIDRESKTNGDKSTLYSTSILQRDRAIASELMDHSLAGQETAGIALTYATWHISKSPSLQKQLRAEIKSLGPFLKFVSHAASGAKRTPALPDPKDIDSLPLLHAVVMETLRLHAPIPGPQPRQTPKDGCSIGGHYIPGDVRIASMAYTLHRDKKAFPEPEKWEPERWLQLKTEKSRGDEVRHRKMLRLFWAFGSGGRMCIGSNFAMNEMKFILAVIYDNFETTVVDDDGIEQEDAYTARPLGEKLVIRFTPLET</sequence>
<protein>
    <submittedName>
        <fullName evidence="8">Benzoate 4-monooxygenase cytochrome P450</fullName>
    </submittedName>
</protein>
<name>A0A9P5ALV6_9HYPO</name>
<dbReference type="GO" id="GO:0004497">
    <property type="term" value="F:monooxygenase activity"/>
    <property type="evidence" value="ECO:0007669"/>
    <property type="project" value="UniProtKB-KW"/>
</dbReference>
<comment type="caution">
    <text evidence="8">The sequence shown here is derived from an EMBL/GenBank/DDBJ whole genome shotgun (WGS) entry which is preliminary data.</text>
</comment>
<keyword evidence="7" id="KW-0503">Monooxygenase</keyword>
<evidence type="ECO:0000313" key="9">
    <source>
        <dbReference type="Proteomes" id="UP000730481"/>
    </source>
</evidence>
<dbReference type="Gene3D" id="1.10.630.10">
    <property type="entry name" value="Cytochrome P450"/>
    <property type="match status" value="1"/>
</dbReference>
<dbReference type="EMBL" id="PVQB02000221">
    <property type="protein sequence ID" value="KAF4340868.1"/>
    <property type="molecule type" value="Genomic_DNA"/>
</dbReference>
<dbReference type="PRINTS" id="PR00463">
    <property type="entry name" value="EP450I"/>
</dbReference>
<evidence type="ECO:0000256" key="4">
    <source>
        <dbReference type="ARBA" id="ARBA00022723"/>
    </source>
</evidence>
<reference evidence="8" key="2">
    <citation type="submission" date="2020-02" db="EMBL/GenBank/DDBJ databases">
        <title>Identification and distribution of gene clusters putatively required for synthesis of sphingolipid metabolism inhibitors in phylogenetically diverse species of the filamentous fungus Fusarium.</title>
        <authorList>
            <person name="Kim H.-S."/>
            <person name="Busman M."/>
            <person name="Brown D.W."/>
            <person name="Divon H."/>
            <person name="Uhlig S."/>
            <person name="Proctor R.H."/>
        </authorList>
    </citation>
    <scope>NUCLEOTIDE SEQUENCE</scope>
    <source>
        <strain evidence="8">NRRL 25174</strain>
    </source>
</reference>
<evidence type="ECO:0000256" key="3">
    <source>
        <dbReference type="ARBA" id="ARBA00022617"/>
    </source>
</evidence>
<evidence type="ECO:0000256" key="5">
    <source>
        <dbReference type="ARBA" id="ARBA00023004"/>
    </source>
</evidence>
<dbReference type="PANTHER" id="PTHR24305:SF166">
    <property type="entry name" value="CYTOCHROME P450 12A4, MITOCHONDRIAL-RELATED"/>
    <property type="match status" value="1"/>
</dbReference>
<organism evidence="8 9">
    <name type="scientific">Fusarium beomiforme</name>
    <dbReference type="NCBI Taxonomy" id="44412"/>
    <lineage>
        <taxon>Eukaryota</taxon>
        <taxon>Fungi</taxon>
        <taxon>Dikarya</taxon>
        <taxon>Ascomycota</taxon>
        <taxon>Pezizomycotina</taxon>
        <taxon>Sordariomycetes</taxon>
        <taxon>Hypocreomycetidae</taxon>
        <taxon>Hypocreales</taxon>
        <taxon>Nectriaceae</taxon>
        <taxon>Fusarium</taxon>
        <taxon>Fusarium burgessii species complex</taxon>
    </lineage>
</organism>
<gene>
    <name evidence="8" type="ORF">FBEOM_5209</name>
</gene>
<evidence type="ECO:0000256" key="6">
    <source>
        <dbReference type="PIRSR" id="PIRSR602401-1"/>
    </source>
</evidence>
<evidence type="ECO:0000256" key="7">
    <source>
        <dbReference type="RuleBase" id="RU000461"/>
    </source>
</evidence>
<keyword evidence="5 6" id="KW-0408">Iron</keyword>